<sequence>MIRVGILSDTHLHHPDGEFITRCRSAFASCTAIIHAGDLTSVEILSAFQGKKVYGVHGNMCNQMTRMTLPEKQQVRLGKFLIGITHGAGPRHNIEERVFDLFPEADCIIYGHTHQPICHYLGTTLLINPGSFMGTGRYGAPGSYALLTVDDNGLDGKIFSF</sequence>
<dbReference type="STRING" id="91360.SAMN05660330_00269"/>
<dbReference type="PANTHER" id="PTHR11124">
    <property type="entry name" value="VACUOLAR SORTING PROTEIN VPS29"/>
    <property type="match status" value="1"/>
</dbReference>
<reference evidence="4 5" key="1">
    <citation type="submission" date="2016-10" db="EMBL/GenBank/DDBJ databases">
        <authorList>
            <person name="de Groot N.N."/>
        </authorList>
    </citation>
    <scope>NUCLEOTIDE SEQUENCE [LARGE SCALE GENOMIC DNA]</scope>
    <source>
        <strain evidence="4 5">DSM 12130</strain>
    </source>
</reference>
<dbReference type="GO" id="GO:0016787">
    <property type="term" value="F:hydrolase activity"/>
    <property type="evidence" value="ECO:0007669"/>
    <property type="project" value="UniProtKB-UniRule"/>
</dbReference>
<keyword evidence="2" id="KW-0479">Metal-binding</keyword>
<evidence type="ECO:0000259" key="3">
    <source>
        <dbReference type="Pfam" id="PF12850"/>
    </source>
</evidence>
<dbReference type="NCBIfam" id="TIGR00040">
    <property type="entry name" value="yfcE"/>
    <property type="match status" value="1"/>
</dbReference>
<organism evidence="4 5">
    <name type="scientific">Desulforhopalus singaporensis</name>
    <dbReference type="NCBI Taxonomy" id="91360"/>
    <lineage>
        <taxon>Bacteria</taxon>
        <taxon>Pseudomonadati</taxon>
        <taxon>Thermodesulfobacteriota</taxon>
        <taxon>Desulfobulbia</taxon>
        <taxon>Desulfobulbales</taxon>
        <taxon>Desulfocapsaceae</taxon>
        <taxon>Desulforhopalus</taxon>
    </lineage>
</organism>
<comment type="similarity">
    <text evidence="1 2">Belongs to the metallophosphoesterase superfamily. YfcE family.</text>
</comment>
<proteinExistence type="inferred from homology"/>
<dbReference type="Proteomes" id="UP000199073">
    <property type="component" value="Unassembled WGS sequence"/>
</dbReference>
<accession>A0A1H0JPP1</accession>
<feature type="domain" description="Calcineurin-like phosphoesterase" evidence="3">
    <location>
        <begin position="3"/>
        <end position="151"/>
    </location>
</feature>
<keyword evidence="5" id="KW-1185">Reference proteome</keyword>
<dbReference type="GO" id="GO:0046872">
    <property type="term" value="F:metal ion binding"/>
    <property type="evidence" value="ECO:0007669"/>
    <property type="project" value="UniProtKB-KW"/>
</dbReference>
<dbReference type="InterPro" id="IPR029052">
    <property type="entry name" value="Metallo-depent_PP-like"/>
</dbReference>
<dbReference type="OrthoDB" id="9785951at2"/>
<evidence type="ECO:0000313" key="4">
    <source>
        <dbReference type="EMBL" id="SDO45533.1"/>
    </source>
</evidence>
<dbReference type="SUPFAM" id="SSF56300">
    <property type="entry name" value="Metallo-dependent phosphatases"/>
    <property type="match status" value="1"/>
</dbReference>
<evidence type="ECO:0000256" key="2">
    <source>
        <dbReference type="RuleBase" id="RU362039"/>
    </source>
</evidence>
<dbReference type="InterPro" id="IPR000979">
    <property type="entry name" value="Phosphodiesterase_MJ0936/Vps29"/>
</dbReference>
<dbReference type="InterPro" id="IPR024654">
    <property type="entry name" value="Calcineurin-like_PHP_lpxH"/>
</dbReference>
<evidence type="ECO:0000313" key="5">
    <source>
        <dbReference type="Proteomes" id="UP000199073"/>
    </source>
</evidence>
<comment type="cofactor">
    <cofactor evidence="2">
        <name>a divalent metal cation</name>
        <dbReference type="ChEBI" id="CHEBI:60240"/>
    </cofactor>
</comment>
<dbReference type="RefSeq" id="WP_092219001.1">
    <property type="nucleotide sequence ID" value="NZ_FNJI01000002.1"/>
</dbReference>
<dbReference type="Pfam" id="PF12850">
    <property type="entry name" value="Metallophos_2"/>
    <property type="match status" value="1"/>
</dbReference>
<dbReference type="Gene3D" id="3.60.21.10">
    <property type="match status" value="1"/>
</dbReference>
<dbReference type="AlphaFoldDB" id="A0A1H0JPP1"/>
<protein>
    <recommendedName>
        <fullName evidence="2">Phosphoesterase</fullName>
        <ecNumber evidence="2">3.1.4.-</ecNumber>
    </recommendedName>
</protein>
<name>A0A1H0JPP1_9BACT</name>
<dbReference type="EMBL" id="FNJI01000002">
    <property type="protein sequence ID" value="SDO45533.1"/>
    <property type="molecule type" value="Genomic_DNA"/>
</dbReference>
<evidence type="ECO:0000256" key="1">
    <source>
        <dbReference type="ARBA" id="ARBA00008950"/>
    </source>
</evidence>
<gene>
    <name evidence="4" type="ORF">SAMN05660330_00269</name>
</gene>
<dbReference type="EC" id="3.1.4.-" evidence="2"/>